<dbReference type="PANTHER" id="PTHR45705">
    <property type="entry name" value="FI20236P1"/>
    <property type="match status" value="1"/>
</dbReference>
<keyword evidence="4" id="KW-1185">Reference proteome</keyword>
<dbReference type="InterPro" id="IPR001164">
    <property type="entry name" value="ArfGAP_dom"/>
</dbReference>
<dbReference type="Pfam" id="PF01412">
    <property type="entry name" value="ArfGap"/>
    <property type="match status" value="1"/>
</dbReference>
<reference evidence="3" key="1">
    <citation type="submission" date="2020-06" db="EMBL/GenBank/DDBJ databases">
        <title>WGS assembly of Ceratodon purpureus strain R40.</title>
        <authorList>
            <person name="Carey S.B."/>
            <person name="Jenkins J."/>
            <person name="Shu S."/>
            <person name="Lovell J.T."/>
            <person name="Sreedasyam A."/>
            <person name="Maumus F."/>
            <person name="Tiley G.P."/>
            <person name="Fernandez-Pozo N."/>
            <person name="Barry K."/>
            <person name="Chen C."/>
            <person name="Wang M."/>
            <person name="Lipzen A."/>
            <person name="Daum C."/>
            <person name="Saski C.A."/>
            <person name="Payton A.C."/>
            <person name="Mcbreen J.C."/>
            <person name="Conrad R.E."/>
            <person name="Kollar L.M."/>
            <person name="Olsson S."/>
            <person name="Huttunen S."/>
            <person name="Landis J.B."/>
            <person name="Wickett N.J."/>
            <person name="Johnson M.G."/>
            <person name="Rensing S.A."/>
            <person name="Grimwood J."/>
            <person name="Schmutz J."/>
            <person name="Mcdaniel S.F."/>
        </authorList>
    </citation>
    <scope>NUCLEOTIDE SEQUENCE</scope>
    <source>
        <strain evidence="3">R40</strain>
    </source>
</reference>
<dbReference type="PANTHER" id="PTHR45705:SF1">
    <property type="entry name" value="FI20236P1"/>
    <property type="match status" value="1"/>
</dbReference>
<evidence type="ECO:0000256" key="1">
    <source>
        <dbReference type="PROSITE-ProRule" id="PRU00288"/>
    </source>
</evidence>
<dbReference type="SUPFAM" id="SSF57863">
    <property type="entry name" value="ArfGap/RecO-like zinc finger"/>
    <property type="match status" value="1"/>
</dbReference>
<gene>
    <name evidence="3" type="ORF">KC19_1G171400</name>
</gene>
<dbReference type="InterPro" id="IPR038508">
    <property type="entry name" value="ArfGAP_dom_sf"/>
</dbReference>
<evidence type="ECO:0000313" key="3">
    <source>
        <dbReference type="EMBL" id="KAG0591378.1"/>
    </source>
</evidence>
<accession>A0A8T0J959</accession>
<dbReference type="InterPro" id="IPR051718">
    <property type="entry name" value="ARF_GTPase-activating"/>
</dbReference>
<name>A0A8T0J959_CERPU</name>
<dbReference type="GO" id="GO:0008270">
    <property type="term" value="F:zinc ion binding"/>
    <property type="evidence" value="ECO:0007669"/>
    <property type="project" value="UniProtKB-KW"/>
</dbReference>
<dbReference type="GO" id="GO:0005096">
    <property type="term" value="F:GTPase activator activity"/>
    <property type="evidence" value="ECO:0007669"/>
    <property type="project" value="InterPro"/>
</dbReference>
<protein>
    <recommendedName>
        <fullName evidence="2">Arf-GAP domain-containing protein</fullName>
    </recommendedName>
</protein>
<keyword evidence="1" id="KW-0479">Metal-binding</keyword>
<dbReference type="Proteomes" id="UP000822688">
    <property type="component" value="Chromosome 1"/>
</dbReference>
<keyword evidence="1" id="KW-0862">Zinc</keyword>
<dbReference type="InterPro" id="IPR037278">
    <property type="entry name" value="ARFGAP/RecO"/>
</dbReference>
<evidence type="ECO:0000259" key="2">
    <source>
        <dbReference type="PROSITE" id="PS50115"/>
    </source>
</evidence>
<keyword evidence="1" id="KW-0863">Zinc-finger</keyword>
<sequence length="56" mass="6009">MERLKKLLQQPDNRVCADCGAADPKWASTSIGVFLCIKCCGVHRGLGVHISKVSAP</sequence>
<dbReference type="PRINTS" id="PR00405">
    <property type="entry name" value="REVINTRACTNG"/>
</dbReference>
<organism evidence="3 4">
    <name type="scientific">Ceratodon purpureus</name>
    <name type="common">Fire moss</name>
    <name type="synonym">Dicranum purpureum</name>
    <dbReference type="NCBI Taxonomy" id="3225"/>
    <lineage>
        <taxon>Eukaryota</taxon>
        <taxon>Viridiplantae</taxon>
        <taxon>Streptophyta</taxon>
        <taxon>Embryophyta</taxon>
        <taxon>Bryophyta</taxon>
        <taxon>Bryophytina</taxon>
        <taxon>Bryopsida</taxon>
        <taxon>Dicranidae</taxon>
        <taxon>Pseudoditrichales</taxon>
        <taxon>Ditrichaceae</taxon>
        <taxon>Ceratodon</taxon>
    </lineage>
</organism>
<proteinExistence type="predicted"/>
<comment type="caution">
    <text evidence="3">The sequence shown here is derived from an EMBL/GenBank/DDBJ whole genome shotgun (WGS) entry which is preliminary data.</text>
</comment>
<dbReference type="SMART" id="SM00105">
    <property type="entry name" value="ArfGap"/>
    <property type="match status" value="1"/>
</dbReference>
<dbReference type="Gene3D" id="1.10.220.150">
    <property type="entry name" value="Arf GTPase activating protein"/>
    <property type="match status" value="1"/>
</dbReference>
<evidence type="ECO:0000313" key="4">
    <source>
        <dbReference type="Proteomes" id="UP000822688"/>
    </source>
</evidence>
<dbReference type="AlphaFoldDB" id="A0A8T0J959"/>
<dbReference type="GO" id="GO:0005737">
    <property type="term" value="C:cytoplasm"/>
    <property type="evidence" value="ECO:0007669"/>
    <property type="project" value="TreeGrafter"/>
</dbReference>
<feature type="domain" description="Arf-GAP" evidence="2">
    <location>
        <begin position="1"/>
        <end position="56"/>
    </location>
</feature>
<dbReference type="EMBL" id="CM026421">
    <property type="protein sequence ID" value="KAG0591378.1"/>
    <property type="molecule type" value="Genomic_DNA"/>
</dbReference>
<dbReference type="PROSITE" id="PS50115">
    <property type="entry name" value="ARFGAP"/>
    <property type="match status" value="1"/>
</dbReference>